<name>A0A7W8CYP0_9FIRM</name>
<dbReference type="SUPFAM" id="SSF48256">
    <property type="entry name" value="Citrate synthase"/>
    <property type="match status" value="1"/>
</dbReference>
<dbReference type="InterPro" id="IPR002020">
    <property type="entry name" value="Citrate_synthase"/>
</dbReference>
<dbReference type="InterPro" id="IPR016143">
    <property type="entry name" value="Citrate_synth-like_sm_a-sub"/>
</dbReference>
<dbReference type="InterPro" id="IPR016142">
    <property type="entry name" value="Citrate_synth-like_lrg_a-sub"/>
</dbReference>
<evidence type="ECO:0000313" key="7">
    <source>
        <dbReference type="EMBL" id="MBB5182838.1"/>
    </source>
</evidence>
<evidence type="ECO:0000256" key="3">
    <source>
        <dbReference type="ARBA" id="ARBA00022679"/>
    </source>
</evidence>
<dbReference type="GO" id="GO:0005829">
    <property type="term" value="C:cytosol"/>
    <property type="evidence" value="ECO:0007669"/>
    <property type="project" value="TreeGrafter"/>
</dbReference>
<evidence type="ECO:0000313" key="8">
    <source>
        <dbReference type="Proteomes" id="UP000539953"/>
    </source>
</evidence>
<sequence>MSNYSDIMDYAKEQTPVCERNDAISRRLFHEYGVNVGLRDENGKGILTGLTNISEVNSFTEKDGQRIPCDGELWYRGYRVETIINSLGPNEMGFEKAAYLLLMGEMPDDETLAEFKQVLSDARSLPKNFTRDVIMKGSSGDIMNSMMRSILTLASYDDHPLDTSVTNSLNQCIRLIAEFPLLATYSYAAYNHYTLGDSLYIHNPDPELSTAENVLRCLRWDKKFTPLEAKVLDTALILHMEHGGGNNSTFTDHVVTSAGSDTYSTITAAMASLKGPKHGGANIKVMEMMDDIRAHVEDPTDKDQIKDYLEKILDKEAFDHKGLIYGIGHAVYTISDPREVIFKQYVVDLAKDKGRDKDLQMYQNVEDLAPQLMNEKRNLLKPVSPNVDFYSGFVYDMLGIPQEMYTAMFAVARIVGWSAHRIEGLVTSDKIIRPAYMSVMRKKEWTDQ</sequence>
<dbReference type="Pfam" id="PF00285">
    <property type="entry name" value="Citrate_synt"/>
    <property type="match status" value="1"/>
</dbReference>
<dbReference type="NCBIfam" id="NF010635">
    <property type="entry name" value="PRK14032.1"/>
    <property type="match status" value="1"/>
</dbReference>
<proteinExistence type="inferred from homology"/>
<accession>A0A7W8CYP0</accession>
<dbReference type="Gene3D" id="1.10.580.10">
    <property type="entry name" value="Citrate Synthase, domain 1"/>
    <property type="match status" value="1"/>
</dbReference>
<evidence type="ECO:0000256" key="1">
    <source>
        <dbReference type="ARBA" id="ARBA00005163"/>
    </source>
</evidence>
<organism evidence="7 8">
    <name type="scientific">Catenisphaera adipataccumulans</name>
    <dbReference type="NCBI Taxonomy" id="700500"/>
    <lineage>
        <taxon>Bacteria</taxon>
        <taxon>Bacillati</taxon>
        <taxon>Bacillota</taxon>
        <taxon>Erysipelotrichia</taxon>
        <taxon>Erysipelotrichales</taxon>
        <taxon>Erysipelotrichaceae</taxon>
        <taxon>Catenisphaera</taxon>
    </lineage>
</organism>
<dbReference type="GO" id="GO:0006099">
    <property type="term" value="P:tricarboxylic acid cycle"/>
    <property type="evidence" value="ECO:0007669"/>
    <property type="project" value="UniProtKB-UniPathway"/>
</dbReference>
<gene>
    <name evidence="7" type="ORF">HNQ47_000858</name>
</gene>
<dbReference type="InterPro" id="IPR036969">
    <property type="entry name" value="Citrate_synthase_sf"/>
</dbReference>
<keyword evidence="3 5" id="KW-0808">Transferase</keyword>
<dbReference type="PANTHER" id="PTHR11739">
    <property type="entry name" value="CITRATE SYNTHASE"/>
    <property type="match status" value="1"/>
</dbReference>
<evidence type="ECO:0000256" key="6">
    <source>
        <dbReference type="PIRSR" id="PIRSR001369-1"/>
    </source>
</evidence>
<feature type="active site" evidence="6">
    <location>
        <position position="329"/>
    </location>
</feature>
<dbReference type="PANTHER" id="PTHR11739:SF4">
    <property type="entry name" value="CITRATE SYNTHASE, PEROXISOMAL"/>
    <property type="match status" value="1"/>
</dbReference>
<dbReference type="Gene3D" id="1.10.230.10">
    <property type="entry name" value="Cytochrome P450-Terp, domain 2"/>
    <property type="match status" value="1"/>
</dbReference>
<dbReference type="PIRSF" id="PIRSF001369">
    <property type="entry name" value="Citrate_synth"/>
    <property type="match status" value="1"/>
</dbReference>
<keyword evidence="7" id="KW-0012">Acyltransferase</keyword>
<dbReference type="AlphaFoldDB" id="A0A7W8CYP0"/>
<dbReference type="UniPathway" id="UPA00223"/>
<evidence type="ECO:0000256" key="4">
    <source>
        <dbReference type="ARBA" id="ARBA00049288"/>
    </source>
</evidence>
<dbReference type="EMBL" id="JACHHK010000003">
    <property type="protein sequence ID" value="MBB5182838.1"/>
    <property type="molecule type" value="Genomic_DNA"/>
</dbReference>
<evidence type="ECO:0000256" key="2">
    <source>
        <dbReference type="ARBA" id="ARBA00010566"/>
    </source>
</evidence>
<dbReference type="RefSeq" id="WP_183327896.1">
    <property type="nucleotide sequence ID" value="NZ_JACHHK010000003.1"/>
</dbReference>
<evidence type="ECO:0000256" key="5">
    <source>
        <dbReference type="PIRNR" id="PIRNR001369"/>
    </source>
</evidence>
<dbReference type="PRINTS" id="PR00143">
    <property type="entry name" value="CITRTSNTHASE"/>
</dbReference>
<dbReference type="GO" id="GO:0036440">
    <property type="term" value="F:citrate synthase activity"/>
    <property type="evidence" value="ECO:0007669"/>
    <property type="project" value="UniProtKB-EC"/>
</dbReference>
<comment type="catalytic activity">
    <reaction evidence="4">
        <text>oxaloacetate + acetyl-CoA + H2O = citrate + CoA + H(+)</text>
        <dbReference type="Rhea" id="RHEA:16845"/>
        <dbReference type="ChEBI" id="CHEBI:15377"/>
        <dbReference type="ChEBI" id="CHEBI:15378"/>
        <dbReference type="ChEBI" id="CHEBI:16452"/>
        <dbReference type="ChEBI" id="CHEBI:16947"/>
        <dbReference type="ChEBI" id="CHEBI:57287"/>
        <dbReference type="ChEBI" id="CHEBI:57288"/>
        <dbReference type="EC" id="2.3.3.16"/>
    </reaction>
</comment>
<protein>
    <recommendedName>
        <fullName evidence="5">Citrate synthase</fullName>
    </recommendedName>
</protein>
<dbReference type="GO" id="GO:0005975">
    <property type="term" value="P:carbohydrate metabolic process"/>
    <property type="evidence" value="ECO:0007669"/>
    <property type="project" value="TreeGrafter"/>
</dbReference>
<reference evidence="7 8" key="1">
    <citation type="submission" date="2020-08" db="EMBL/GenBank/DDBJ databases">
        <title>Genomic Encyclopedia of Type Strains, Phase IV (KMG-IV): sequencing the most valuable type-strain genomes for metagenomic binning, comparative biology and taxonomic classification.</title>
        <authorList>
            <person name="Goeker M."/>
        </authorList>
    </citation>
    <scope>NUCLEOTIDE SEQUENCE [LARGE SCALE GENOMIC DNA]</scope>
    <source>
        <strain evidence="7 8">DSM 25799</strain>
    </source>
</reference>
<comment type="caution">
    <text evidence="7">The sequence shown here is derived from an EMBL/GenBank/DDBJ whole genome shotgun (WGS) entry which is preliminary data.</text>
</comment>
<dbReference type="InterPro" id="IPR024176">
    <property type="entry name" value="Citrate_synthase_bac-typ"/>
</dbReference>
<keyword evidence="8" id="KW-1185">Reference proteome</keyword>
<dbReference type="Proteomes" id="UP000539953">
    <property type="component" value="Unassembled WGS sequence"/>
</dbReference>
<feature type="active site" evidence="6">
    <location>
        <position position="388"/>
    </location>
</feature>
<comment type="similarity">
    <text evidence="2 5">Belongs to the citrate synthase family.</text>
</comment>
<comment type="pathway">
    <text evidence="1">Carbohydrate metabolism; tricarboxylic acid cycle.</text>
</comment>